<keyword evidence="2 4" id="KW-0238">DNA-binding</keyword>
<evidence type="ECO:0000256" key="4">
    <source>
        <dbReference type="PROSITE-ProRule" id="PRU00335"/>
    </source>
</evidence>
<evidence type="ECO:0000259" key="5">
    <source>
        <dbReference type="PROSITE" id="PS50977"/>
    </source>
</evidence>
<dbReference type="InterPro" id="IPR004111">
    <property type="entry name" value="Repressor_TetR_C"/>
</dbReference>
<dbReference type="Proteomes" id="UP000013167">
    <property type="component" value="Unassembled WGS sequence"/>
</dbReference>
<dbReference type="InterPro" id="IPR001647">
    <property type="entry name" value="HTH_TetR"/>
</dbReference>
<accession>N0DZM9</accession>
<gene>
    <name evidence="6" type="ORF">BN10_1210027</name>
</gene>
<name>N0DZM9_9MICO</name>
<dbReference type="Gene3D" id="1.10.10.60">
    <property type="entry name" value="Homeodomain-like"/>
    <property type="match status" value="1"/>
</dbReference>
<reference evidence="6 7" key="1">
    <citation type="journal article" date="2013" name="ISME J.">
        <title>A metabolic model for members of the genus Tetrasphaera involved in enhanced biological phosphorus removal.</title>
        <authorList>
            <person name="Kristiansen R."/>
            <person name="Nguyen H.T.T."/>
            <person name="Saunders A.M."/>
            <person name="Nielsen J.L."/>
            <person name="Wimmer R."/>
            <person name="Le V.Q."/>
            <person name="McIlroy S.J."/>
            <person name="Petrovski S."/>
            <person name="Seviour R.J."/>
            <person name="Calteau A."/>
            <person name="Nielsen K.L."/>
            <person name="Nielsen P.H."/>
        </authorList>
    </citation>
    <scope>NUCLEOTIDE SEQUENCE [LARGE SCALE GENOMIC DNA]</scope>
    <source>
        <strain evidence="6 7">Lp2</strain>
    </source>
</reference>
<comment type="caution">
    <text evidence="6">The sequence shown here is derived from an EMBL/GenBank/DDBJ whole genome shotgun (WGS) entry which is preliminary data.</text>
</comment>
<dbReference type="SUPFAM" id="SSF46689">
    <property type="entry name" value="Homeodomain-like"/>
    <property type="match status" value="1"/>
</dbReference>
<protein>
    <submittedName>
        <fullName evidence="6">Transcriptional regulator, TetR family</fullName>
    </submittedName>
</protein>
<dbReference type="PANTHER" id="PTHR30055:SF151">
    <property type="entry name" value="TRANSCRIPTIONAL REGULATORY PROTEIN"/>
    <property type="match status" value="1"/>
</dbReference>
<keyword evidence="1" id="KW-0805">Transcription regulation</keyword>
<dbReference type="Gene3D" id="1.10.357.10">
    <property type="entry name" value="Tetracycline Repressor, domain 2"/>
    <property type="match status" value="1"/>
</dbReference>
<dbReference type="RefSeq" id="WP_010851740.1">
    <property type="nucleotide sequence ID" value="NZ_HF570956.1"/>
</dbReference>
<dbReference type="OrthoDB" id="329481at2"/>
<evidence type="ECO:0000313" key="6">
    <source>
        <dbReference type="EMBL" id="CCH68886.1"/>
    </source>
</evidence>
<keyword evidence="3" id="KW-0804">Transcription</keyword>
<keyword evidence="7" id="KW-1185">Reference proteome</keyword>
<dbReference type="eggNOG" id="COG1309">
    <property type="taxonomic scope" value="Bacteria"/>
</dbReference>
<feature type="DNA-binding region" description="H-T-H motif" evidence="4">
    <location>
        <begin position="33"/>
        <end position="52"/>
    </location>
</feature>
<dbReference type="InterPro" id="IPR009057">
    <property type="entry name" value="Homeodomain-like_sf"/>
</dbReference>
<dbReference type="InterPro" id="IPR050109">
    <property type="entry name" value="HTH-type_TetR-like_transc_reg"/>
</dbReference>
<dbReference type="Pfam" id="PF00440">
    <property type="entry name" value="TetR_N"/>
    <property type="match status" value="1"/>
</dbReference>
<feature type="domain" description="HTH tetR-type" evidence="5">
    <location>
        <begin position="10"/>
        <end position="70"/>
    </location>
</feature>
<evidence type="ECO:0000256" key="3">
    <source>
        <dbReference type="ARBA" id="ARBA00023163"/>
    </source>
</evidence>
<dbReference type="PROSITE" id="PS50977">
    <property type="entry name" value="HTH_TETR_2"/>
    <property type="match status" value="1"/>
</dbReference>
<dbReference type="EMBL" id="CAIZ01000026">
    <property type="protein sequence ID" value="CCH68886.1"/>
    <property type="molecule type" value="Genomic_DNA"/>
</dbReference>
<sequence>MPRAIAARAPLSRDVVLTAAVALADERGLEGVSMRHLADALGVVPMALYKHVGDKEDLLDGMVEHLLTGLGVGGTTGHQADRTADHTSKPLPWREAVTGPIHGVRALHRTHPWFRRVLETRQLRTPAVLAHMERLTSAFLAAGFTPDLTHHVMHLLGNRIWGFSPELFNEAGGPPTRRSTAPTPDPTDYPGILAVAADSRTRRPTATSCDEDGEFDFALATILDAAERLQRSGWSSPK</sequence>
<dbReference type="PANTHER" id="PTHR30055">
    <property type="entry name" value="HTH-TYPE TRANSCRIPTIONAL REGULATOR RUTR"/>
    <property type="match status" value="1"/>
</dbReference>
<dbReference type="STRING" id="1193181.BN10_1210027"/>
<evidence type="ECO:0000256" key="2">
    <source>
        <dbReference type="ARBA" id="ARBA00023125"/>
    </source>
</evidence>
<dbReference type="GO" id="GO:0003700">
    <property type="term" value="F:DNA-binding transcription factor activity"/>
    <property type="evidence" value="ECO:0007669"/>
    <property type="project" value="TreeGrafter"/>
</dbReference>
<evidence type="ECO:0000256" key="1">
    <source>
        <dbReference type="ARBA" id="ARBA00023015"/>
    </source>
</evidence>
<dbReference type="AlphaFoldDB" id="N0DZM9"/>
<dbReference type="InterPro" id="IPR036271">
    <property type="entry name" value="Tet_transcr_reg_TetR-rel_C_sf"/>
</dbReference>
<dbReference type="HOGENOM" id="CLU_069543_5_2_11"/>
<dbReference type="GO" id="GO:0000976">
    <property type="term" value="F:transcription cis-regulatory region binding"/>
    <property type="evidence" value="ECO:0007669"/>
    <property type="project" value="TreeGrafter"/>
</dbReference>
<dbReference type="SUPFAM" id="SSF48498">
    <property type="entry name" value="Tetracyclin repressor-like, C-terminal domain"/>
    <property type="match status" value="1"/>
</dbReference>
<evidence type="ECO:0000313" key="7">
    <source>
        <dbReference type="Proteomes" id="UP000013167"/>
    </source>
</evidence>
<dbReference type="GO" id="GO:0045892">
    <property type="term" value="P:negative regulation of DNA-templated transcription"/>
    <property type="evidence" value="ECO:0007669"/>
    <property type="project" value="InterPro"/>
</dbReference>
<dbReference type="PRINTS" id="PR00455">
    <property type="entry name" value="HTHTETR"/>
</dbReference>
<dbReference type="Pfam" id="PF02909">
    <property type="entry name" value="TetR_C_1"/>
    <property type="match status" value="1"/>
</dbReference>
<organism evidence="6 7">
    <name type="scientific">Phycicoccus elongatus Lp2</name>
    <dbReference type="NCBI Taxonomy" id="1193181"/>
    <lineage>
        <taxon>Bacteria</taxon>
        <taxon>Bacillati</taxon>
        <taxon>Actinomycetota</taxon>
        <taxon>Actinomycetes</taxon>
        <taxon>Micrococcales</taxon>
        <taxon>Intrasporangiaceae</taxon>
        <taxon>Phycicoccus</taxon>
    </lineage>
</organism>
<proteinExistence type="predicted"/>